<evidence type="ECO:0008006" key="3">
    <source>
        <dbReference type="Google" id="ProtNLM"/>
    </source>
</evidence>
<dbReference type="GO" id="GO:0005794">
    <property type="term" value="C:Golgi apparatus"/>
    <property type="evidence" value="ECO:0007669"/>
    <property type="project" value="TreeGrafter"/>
</dbReference>
<gene>
    <name evidence="1" type="ORF">BQ4739_LOCUS3294</name>
</gene>
<dbReference type="EMBL" id="FNXT01000259">
    <property type="protein sequence ID" value="SZX62703.1"/>
    <property type="molecule type" value="Genomic_DNA"/>
</dbReference>
<dbReference type="InterPro" id="IPR055286">
    <property type="entry name" value="RXYLT1-like"/>
</dbReference>
<dbReference type="AlphaFoldDB" id="A0A383VCM7"/>
<dbReference type="PANTHER" id="PTHR15576">
    <property type="entry name" value="RIBITOL-5-PHOSPHATE XYLOSYLTRANSFERASE 1"/>
    <property type="match status" value="1"/>
</dbReference>
<sequence length="237" mass="26630">MVAAWWGPNVVMAHPKLKNLPLGPKWNWRIPAHHAEDDNKARLLAVFSKWARDPEKNFQLPKANLLFVKMSEGTSDSAVYPPSRGRRRVAIKAAQAVLASEPPAKVTAFDKSQRACADAAAAFEHVWKVEEYLFNMGQYKFVLSPVGNGVDTHRTWEALLAGSIPIVESSVRDSMYEGLPVLIVKSWSDLSLPLLQSAYTNFTTAGSSYRWEKLFAPYYLQQLSADLLQSYMSSRDR</sequence>
<reference evidence="1 2" key="1">
    <citation type="submission" date="2016-10" db="EMBL/GenBank/DDBJ databases">
        <authorList>
            <person name="Cai Z."/>
        </authorList>
    </citation>
    <scope>NUCLEOTIDE SEQUENCE [LARGE SCALE GENOMIC DNA]</scope>
</reference>
<accession>A0A383VCM7</accession>
<name>A0A383VCM7_TETOB</name>
<evidence type="ECO:0000313" key="1">
    <source>
        <dbReference type="EMBL" id="SZX62703.1"/>
    </source>
</evidence>
<dbReference type="PANTHER" id="PTHR15576:SF1">
    <property type="entry name" value="RIBITOL-5-PHOSPHATE XYLOSYLTRANSFERASE 1"/>
    <property type="match status" value="1"/>
</dbReference>
<dbReference type="GO" id="GO:0120053">
    <property type="term" value="F:ribitol beta-1,4-xylosyltransferase activity"/>
    <property type="evidence" value="ECO:0007669"/>
    <property type="project" value="InterPro"/>
</dbReference>
<organism evidence="1 2">
    <name type="scientific">Tetradesmus obliquus</name>
    <name type="common">Green alga</name>
    <name type="synonym">Acutodesmus obliquus</name>
    <dbReference type="NCBI Taxonomy" id="3088"/>
    <lineage>
        <taxon>Eukaryota</taxon>
        <taxon>Viridiplantae</taxon>
        <taxon>Chlorophyta</taxon>
        <taxon>core chlorophytes</taxon>
        <taxon>Chlorophyceae</taxon>
        <taxon>CS clade</taxon>
        <taxon>Sphaeropleales</taxon>
        <taxon>Scenedesmaceae</taxon>
        <taxon>Tetradesmus</taxon>
    </lineage>
</organism>
<proteinExistence type="predicted"/>
<protein>
    <recommendedName>
        <fullName evidence="3">Exostosin GT47 domain-containing protein</fullName>
    </recommendedName>
</protein>
<dbReference type="Proteomes" id="UP000256970">
    <property type="component" value="Unassembled WGS sequence"/>
</dbReference>
<evidence type="ECO:0000313" key="2">
    <source>
        <dbReference type="Proteomes" id="UP000256970"/>
    </source>
</evidence>
<keyword evidence="2" id="KW-1185">Reference proteome</keyword>
<dbReference type="GO" id="GO:0035269">
    <property type="term" value="P:protein O-linked glycosylation via mannose"/>
    <property type="evidence" value="ECO:0007669"/>
    <property type="project" value="InterPro"/>
</dbReference>